<evidence type="ECO:0000256" key="3">
    <source>
        <dbReference type="ARBA" id="ARBA00004742"/>
    </source>
</evidence>
<dbReference type="Gene3D" id="3.30.470.20">
    <property type="entry name" value="ATP-grasp fold, B domain"/>
    <property type="match status" value="1"/>
</dbReference>
<dbReference type="EC" id="2.7.9.2" evidence="5"/>
<evidence type="ECO:0000256" key="13">
    <source>
        <dbReference type="ARBA" id="ARBA00033470"/>
    </source>
</evidence>
<dbReference type="PANTHER" id="PTHR43030">
    <property type="entry name" value="PHOSPHOENOLPYRUVATE SYNTHASE"/>
    <property type="match status" value="1"/>
</dbReference>
<evidence type="ECO:0000256" key="4">
    <source>
        <dbReference type="ARBA" id="ARBA00007837"/>
    </source>
</evidence>
<dbReference type="FunFam" id="3.30.1490.20:FF:000010">
    <property type="entry name" value="Phosphoenolpyruvate synthase"/>
    <property type="match status" value="1"/>
</dbReference>
<evidence type="ECO:0000256" key="12">
    <source>
        <dbReference type="ARBA" id="ARBA00022842"/>
    </source>
</evidence>
<keyword evidence="12" id="KW-0460">Magnesium</keyword>
<comment type="cofactor">
    <cofactor evidence="1">
        <name>Mg(2+)</name>
        <dbReference type="ChEBI" id="CHEBI:18420"/>
    </cofactor>
</comment>
<dbReference type="InterPro" id="IPR000121">
    <property type="entry name" value="PEP_util_C"/>
</dbReference>
<evidence type="ECO:0000256" key="6">
    <source>
        <dbReference type="ARBA" id="ARBA00021623"/>
    </source>
</evidence>
<dbReference type="InterPro" id="IPR002192">
    <property type="entry name" value="PPDK_AMP/ATP-bd"/>
</dbReference>
<feature type="domain" description="PEP-utilising enzyme mobile" evidence="15">
    <location>
        <begin position="388"/>
        <end position="459"/>
    </location>
</feature>
<dbReference type="NCBIfam" id="NF005057">
    <property type="entry name" value="PRK06464.1"/>
    <property type="match status" value="1"/>
</dbReference>
<dbReference type="AlphaFoldDB" id="A0A2M7Z762"/>
<dbReference type="InterPro" id="IPR036637">
    <property type="entry name" value="Phosphohistidine_dom_sf"/>
</dbReference>
<evidence type="ECO:0000256" key="1">
    <source>
        <dbReference type="ARBA" id="ARBA00001946"/>
    </source>
</evidence>
<gene>
    <name evidence="18" type="ORF">CO137_01465</name>
</gene>
<comment type="similarity">
    <text evidence="4">Belongs to the PEP-utilizing enzyme family.</text>
</comment>
<dbReference type="SUPFAM" id="SSF56059">
    <property type="entry name" value="Glutathione synthetase ATP-binding domain-like"/>
    <property type="match status" value="1"/>
</dbReference>
<dbReference type="InterPro" id="IPR018274">
    <property type="entry name" value="PEP_util_AS"/>
</dbReference>
<dbReference type="NCBIfam" id="TIGR01418">
    <property type="entry name" value="PEP_synth"/>
    <property type="match status" value="1"/>
</dbReference>
<evidence type="ECO:0000259" key="15">
    <source>
        <dbReference type="Pfam" id="PF00391"/>
    </source>
</evidence>
<comment type="caution">
    <text evidence="18">The sequence shown here is derived from an EMBL/GenBank/DDBJ whole genome shotgun (WGS) entry which is preliminary data.</text>
</comment>
<evidence type="ECO:0000256" key="8">
    <source>
        <dbReference type="ARBA" id="ARBA00022723"/>
    </source>
</evidence>
<keyword evidence="9" id="KW-0547">Nucleotide-binding</keyword>
<comment type="function">
    <text evidence="2">Catalyzes the phosphorylation of pyruvate to phosphoenolpyruvate.</text>
</comment>
<reference evidence="19" key="1">
    <citation type="submission" date="2017-09" db="EMBL/GenBank/DDBJ databases">
        <title>Depth-based differentiation of microbial function through sediment-hosted aquifers and enrichment of novel symbionts in the deep terrestrial subsurface.</title>
        <authorList>
            <person name="Probst A.J."/>
            <person name="Ladd B."/>
            <person name="Jarett J.K."/>
            <person name="Geller-Mcgrath D.E."/>
            <person name="Sieber C.M.K."/>
            <person name="Emerson J.B."/>
            <person name="Anantharaman K."/>
            <person name="Thomas B.C."/>
            <person name="Malmstrom R."/>
            <person name="Stieglmeier M."/>
            <person name="Klingl A."/>
            <person name="Woyke T."/>
            <person name="Ryan C.M."/>
            <person name="Banfield J.F."/>
        </authorList>
    </citation>
    <scope>NUCLEOTIDE SEQUENCE [LARGE SCALE GENOMIC DNA]</scope>
</reference>
<evidence type="ECO:0000256" key="2">
    <source>
        <dbReference type="ARBA" id="ARBA00002988"/>
    </source>
</evidence>
<dbReference type="Proteomes" id="UP000230843">
    <property type="component" value="Unassembled WGS sequence"/>
</dbReference>
<dbReference type="GO" id="GO:0005524">
    <property type="term" value="F:ATP binding"/>
    <property type="evidence" value="ECO:0007669"/>
    <property type="project" value="UniProtKB-KW"/>
</dbReference>
<evidence type="ECO:0000256" key="10">
    <source>
        <dbReference type="ARBA" id="ARBA00022777"/>
    </source>
</evidence>
<dbReference type="InterPro" id="IPR040442">
    <property type="entry name" value="Pyrv_kinase-like_dom_sf"/>
</dbReference>
<dbReference type="InterPro" id="IPR013815">
    <property type="entry name" value="ATP_grasp_subdomain_1"/>
</dbReference>
<evidence type="ECO:0000259" key="16">
    <source>
        <dbReference type="Pfam" id="PF01326"/>
    </source>
</evidence>
<name>A0A2M7Z762_9BACT</name>
<evidence type="ECO:0000256" key="5">
    <source>
        <dbReference type="ARBA" id="ARBA00011996"/>
    </source>
</evidence>
<dbReference type="Pfam" id="PF02896">
    <property type="entry name" value="PEP-utilizers_C"/>
    <property type="match status" value="1"/>
</dbReference>
<dbReference type="PROSITE" id="PS00742">
    <property type="entry name" value="PEP_ENZYMES_2"/>
    <property type="match status" value="1"/>
</dbReference>
<evidence type="ECO:0000256" key="14">
    <source>
        <dbReference type="ARBA" id="ARBA00047700"/>
    </source>
</evidence>
<dbReference type="Gene3D" id="3.30.1490.20">
    <property type="entry name" value="ATP-grasp fold, A domain"/>
    <property type="match status" value="1"/>
</dbReference>
<proteinExistence type="inferred from homology"/>
<comment type="pathway">
    <text evidence="3">Carbohydrate biosynthesis; gluconeogenesis.</text>
</comment>
<dbReference type="GO" id="GO:0008986">
    <property type="term" value="F:pyruvate, water dikinase activity"/>
    <property type="evidence" value="ECO:0007669"/>
    <property type="project" value="UniProtKB-EC"/>
</dbReference>
<dbReference type="PROSITE" id="PS00370">
    <property type="entry name" value="PEP_ENZYMES_PHOS_SITE"/>
    <property type="match status" value="1"/>
</dbReference>
<dbReference type="FunFam" id="3.30.470.20:FF:000017">
    <property type="entry name" value="Phosphoenolpyruvate synthase"/>
    <property type="match status" value="1"/>
</dbReference>
<accession>A0A2M7Z762</accession>
<evidence type="ECO:0000259" key="17">
    <source>
        <dbReference type="Pfam" id="PF02896"/>
    </source>
</evidence>
<keyword evidence="8" id="KW-0479">Metal-binding</keyword>
<dbReference type="Gene3D" id="3.50.30.10">
    <property type="entry name" value="Phosphohistidine domain"/>
    <property type="match status" value="1"/>
</dbReference>
<comment type="catalytic activity">
    <reaction evidence="14">
        <text>pyruvate + ATP + H2O = phosphoenolpyruvate + AMP + phosphate + 2 H(+)</text>
        <dbReference type="Rhea" id="RHEA:11364"/>
        <dbReference type="ChEBI" id="CHEBI:15361"/>
        <dbReference type="ChEBI" id="CHEBI:15377"/>
        <dbReference type="ChEBI" id="CHEBI:15378"/>
        <dbReference type="ChEBI" id="CHEBI:30616"/>
        <dbReference type="ChEBI" id="CHEBI:43474"/>
        <dbReference type="ChEBI" id="CHEBI:58702"/>
        <dbReference type="ChEBI" id="CHEBI:456215"/>
        <dbReference type="EC" id="2.7.9.2"/>
    </reaction>
</comment>
<keyword evidence="18" id="KW-0670">Pyruvate</keyword>
<dbReference type="InterPro" id="IPR015813">
    <property type="entry name" value="Pyrv/PenolPyrv_kinase-like_dom"/>
</dbReference>
<organism evidence="18 19">
    <name type="scientific">Candidatus Magasanikbacteria bacterium CG_4_9_14_3_um_filter_32_9</name>
    <dbReference type="NCBI Taxonomy" id="1974644"/>
    <lineage>
        <taxon>Bacteria</taxon>
        <taxon>Candidatus Magasanikiibacteriota</taxon>
    </lineage>
</organism>
<evidence type="ECO:0000313" key="18">
    <source>
        <dbReference type="EMBL" id="PJA89949.1"/>
    </source>
</evidence>
<sequence length="1041" mass="115805">MTPKIGKKEKNILWFNEINIGDIPLVGGKNASLGEMYNNLSKKGVKIPYGFALTAKAYRTIIEENKLDKILKKIFSTLDVKDVNKLNEIGKKVRGMLMKSKIPKDIEKEVLGAYRKLSKFAEDKDVSVAVRSSATAEDLPDASFAGQQETYLNVCGEKEVLEATKKCITSLFTNRAISYRETKGFDHLSISLSVSVQLMVNSSDGASGVMFTLDTESGFDKVVLINSSYGLGEYVVKGRVNPDQFYIFKEGIKKGKKSIIQRSLGSKDVRLVYKTGSGTKQLAVTKAKKDKYAITDDEVIKLTEWGMVIEDFYKKPQDIEWAKDGKTGELFIVQARPETVKTREDKNVVEHYKLNQKGSILLKGVAIGQKIGAGKVRVINSPKEISKFKEGEVLVTRITDPDWEPIMRIASAIITEQGGKTSHAAIVSREMGVPCIVGVANARKKLKTGAKVTVSCVDGDDGQIYKGILSFEVKKIKIDKIPKTKTKVMMNVGDPTNAFALSFLPNDGIGLAREEFIIASTIRIHPLALLNFNKLKDKSAKKKIEELTFGYKNKADYFVDKLAEGIAKIAVSSYKNDVILRLSDFKSNEYASLIGGKEFEPEEENPMIGWRGASRYYSKEYKEAFGLECQAIKKVRNEWGLTNIVVMIPFCRTPEEGEKVIKTMAEFGLKQKENGLQVYVMCEIPSNVILAEEFAKIFDGFSIGTNDLTQLTLGVSRDSALVSDVYDENNKAIKTLIRSVIKVAHKNKKKIGICGQAPSDYPKFADFLVREGIDSISLNPDTVLETKKRIANLEKTLGKTGKKTNKKYLSFIGMIGLVASLLVGVGAGCDNIRNTDNFVFVPNTEITPAQIREKAEEELTKKFEEENNAKRVVLHEDSFAKFQLSYPSGWQVEHWGSGLTIHNIETNEYFSIFKQLVSHPISDEGKKEIKVSGLDAKRYEENLVDTTSTLSIVEFKTADGVVLEINGSTKLFDEILSSISFESESDIPDTGISHLDVREKRVCVQMATYARESNSDSCVFFSTPCSVPEDWEVCDADDLKN</sequence>
<evidence type="ECO:0000313" key="19">
    <source>
        <dbReference type="Proteomes" id="UP000230843"/>
    </source>
</evidence>
<dbReference type="SUPFAM" id="SSF52009">
    <property type="entry name" value="Phosphohistidine domain"/>
    <property type="match status" value="1"/>
</dbReference>
<dbReference type="GO" id="GO:0046872">
    <property type="term" value="F:metal ion binding"/>
    <property type="evidence" value="ECO:0007669"/>
    <property type="project" value="UniProtKB-KW"/>
</dbReference>
<dbReference type="Pfam" id="PF01326">
    <property type="entry name" value="PPDK_N"/>
    <property type="match status" value="1"/>
</dbReference>
<dbReference type="Gene3D" id="3.20.20.60">
    <property type="entry name" value="Phosphoenolpyruvate-binding domains"/>
    <property type="match status" value="1"/>
</dbReference>
<keyword evidence="7 18" id="KW-0808">Transferase</keyword>
<keyword evidence="11" id="KW-0067">ATP-binding</keyword>
<keyword evidence="10" id="KW-0418">Kinase</keyword>
<dbReference type="EMBL" id="PFVJ01000033">
    <property type="protein sequence ID" value="PJA89949.1"/>
    <property type="molecule type" value="Genomic_DNA"/>
</dbReference>
<evidence type="ECO:0000256" key="7">
    <source>
        <dbReference type="ARBA" id="ARBA00022679"/>
    </source>
</evidence>
<dbReference type="PANTHER" id="PTHR43030:SF1">
    <property type="entry name" value="PHOSPHOENOLPYRUVATE SYNTHASE"/>
    <property type="match status" value="1"/>
</dbReference>
<dbReference type="GO" id="GO:0006094">
    <property type="term" value="P:gluconeogenesis"/>
    <property type="evidence" value="ECO:0007669"/>
    <property type="project" value="UniProtKB-UniPathway"/>
</dbReference>
<dbReference type="UniPathway" id="UPA00138"/>
<evidence type="ECO:0000256" key="11">
    <source>
        <dbReference type="ARBA" id="ARBA00022840"/>
    </source>
</evidence>
<dbReference type="InterPro" id="IPR023151">
    <property type="entry name" value="PEP_util_CS"/>
</dbReference>
<evidence type="ECO:0000256" key="9">
    <source>
        <dbReference type="ARBA" id="ARBA00022741"/>
    </source>
</evidence>
<dbReference type="InterPro" id="IPR008279">
    <property type="entry name" value="PEP-util_enz_mobile_dom"/>
</dbReference>
<dbReference type="InterPro" id="IPR006319">
    <property type="entry name" value="PEP_synth"/>
</dbReference>
<feature type="domain" description="PEP-utilising enzyme C-terminal" evidence="17">
    <location>
        <begin position="481"/>
        <end position="794"/>
    </location>
</feature>
<protein>
    <recommendedName>
        <fullName evidence="6">Phosphoenolpyruvate synthase</fullName>
        <ecNumber evidence="5">2.7.9.2</ecNumber>
    </recommendedName>
    <alternativeName>
        <fullName evidence="13">Pyruvate, water dikinase</fullName>
    </alternativeName>
</protein>
<feature type="domain" description="Pyruvate phosphate dikinase AMP/ATP-binding" evidence="16">
    <location>
        <begin position="24"/>
        <end position="352"/>
    </location>
</feature>
<dbReference type="SUPFAM" id="SSF51621">
    <property type="entry name" value="Phosphoenolpyruvate/pyruvate domain"/>
    <property type="match status" value="1"/>
</dbReference>
<dbReference type="Pfam" id="PF00391">
    <property type="entry name" value="PEP-utilizers"/>
    <property type="match status" value="1"/>
</dbReference>